<reference evidence="3" key="1">
    <citation type="submission" date="2022-12" db="EMBL/GenBank/DDBJ databases">
        <authorList>
            <person name="Petersen C."/>
        </authorList>
    </citation>
    <scope>NUCLEOTIDE SEQUENCE</scope>
    <source>
        <strain evidence="3">IBT 21472</strain>
    </source>
</reference>
<keyword evidence="2" id="KW-0472">Membrane</keyword>
<evidence type="ECO:0000313" key="3">
    <source>
        <dbReference type="EMBL" id="KAJ5302584.1"/>
    </source>
</evidence>
<evidence type="ECO:0000256" key="1">
    <source>
        <dbReference type="SAM" id="MobiDB-lite"/>
    </source>
</evidence>
<protein>
    <submittedName>
        <fullName evidence="3">Uncharacterized protein</fullName>
    </submittedName>
</protein>
<feature type="transmembrane region" description="Helical" evidence="2">
    <location>
        <begin position="41"/>
        <end position="61"/>
    </location>
</feature>
<reference evidence="3" key="2">
    <citation type="journal article" date="2023" name="IMA Fungus">
        <title>Comparative genomic study of the Penicillium genus elucidates a diverse pangenome and 15 lateral gene transfer events.</title>
        <authorList>
            <person name="Petersen C."/>
            <person name="Sorensen T."/>
            <person name="Nielsen M.R."/>
            <person name="Sondergaard T.E."/>
            <person name="Sorensen J.L."/>
            <person name="Fitzpatrick D.A."/>
            <person name="Frisvad J.C."/>
            <person name="Nielsen K.L."/>
        </authorList>
    </citation>
    <scope>NUCLEOTIDE SEQUENCE</scope>
    <source>
        <strain evidence="3">IBT 21472</strain>
    </source>
</reference>
<keyword evidence="2" id="KW-1133">Transmembrane helix</keyword>
<keyword evidence="4" id="KW-1185">Reference proteome</keyword>
<keyword evidence="2" id="KW-0812">Transmembrane</keyword>
<accession>A0A9W9PQ46</accession>
<dbReference type="EMBL" id="JAPZBO010000009">
    <property type="protein sequence ID" value="KAJ5302584.1"/>
    <property type="molecule type" value="Genomic_DNA"/>
</dbReference>
<feature type="compositionally biased region" description="Polar residues" evidence="1">
    <location>
        <begin position="211"/>
        <end position="224"/>
    </location>
</feature>
<name>A0A9W9PQ46_9EURO</name>
<dbReference type="Proteomes" id="UP001147746">
    <property type="component" value="Unassembled WGS sequence"/>
</dbReference>
<feature type="transmembrane region" description="Helical" evidence="2">
    <location>
        <begin position="73"/>
        <end position="95"/>
    </location>
</feature>
<gene>
    <name evidence="3" type="ORF">N7476_009383</name>
</gene>
<evidence type="ECO:0000313" key="4">
    <source>
        <dbReference type="Proteomes" id="UP001147746"/>
    </source>
</evidence>
<organism evidence="3 4">
    <name type="scientific">Penicillium atrosanguineum</name>
    <dbReference type="NCBI Taxonomy" id="1132637"/>
    <lineage>
        <taxon>Eukaryota</taxon>
        <taxon>Fungi</taxon>
        <taxon>Dikarya</taxon>
        <taxon>Ascomycota</taxon>
        <taxon>Pezizomycotina</taxon>
        <taxon>Eurotiomycetes</taxon>
        <taxon>Eurotiomycetidae</taxon>
        <taxon>Eurotiales</taxon>
        <taxon>Aspergillaceae</taxon>
        <taxon>Penicillium</taxon>
    </lineage>
</organism>
<sequence length="389" mass="42374">MSATMFYCLAAAAVLSTLIFTIVSGVAYATLLSLSSHVSGLPPLALGAISCVALIGLSILLHKDVRGNQPWPVWKTGIFGCTGVYLLIADVSSAGTMVANLPSPSGIWIARSVFGAIAFLMQGLYFGYLLGQLTQKKPDPTWPSSLSQELKTLPESPISIATPSAPYDPHSRVAGIDTRRSSLRKFPRRSNRYSGGTLCLQDSREAKNESFDTGSSLSSPEQSPIQDQFLIERDTRPLLQGGSIRSMPSLRAERIQQSLDNLVSPSPTASTFNLDSPSQSTLNLSLPEREHNIHPLFRSTSPCPSPTPTLGTMVKGSPSAGQTITKNTLTRMRSARSLRELNMRTPSPLPESRPELVRQDSGSGLFLSYVRRAEKYEKRFYLNESPEER</sequence>
<feature type="region of interest" description="Disordered" evidence="1">
    <location>
        <begin position="180"/>
        <end position="224"/>
    </location>
</feature>
<feature type="transmembrane region" description="Helical" evidence="2">
    <location>
        <begin position="107"/>
        <end position="130"/>
    </location>
</feature>
<proteinExistence type="predicted"/>
<dbReference type="AlphaFoldDB" id="A0A9W9PQ46"/>
<evidence type="ECO:0000256" key="2">
    <source>
        <dbReference type="SAM" id="Phobius"/>
    </source>
</evidence>
<feature type="compositionally biased region" description="Basic residues" evidence="1">
    <location>
        <begin position="181"/>
        <end position="191"/>
    </location>
</feature>
<comment type="caution">
    <text evidence="3">The sequence shown here is derived from an EMBL/GenBank/DDBJ whole genome shotgun (WGS) entry which is preliminary data.</text>
</comment>